<dbReference type="Proteomes" id="UP001597369">
    <property type="component" value="Unassembled WGS sequence"/>
</dbReference>
<evidence type="ECO:0000313" key="3">
    <source>
        <dbReference type="Proteomes" id="UP001597369"/>
    </source>
</evidence>
<sequence>MPNQKDSNIEDFAFDYLKSHYSTLYSTKGILISKAEKTKLHGTADGIFALKKPDNTLFIASLNVSQSQQLARLLNRYKKNGLSKFRFVTALIAFAATTFFTRSLGYGILSWVIPVAATLVIFVTHSLLERSYLKHKVEKLLNIFKAQPADEQWLGISISSLAFRHNSLAKHLLNLCERRGIGLITVGKRAKVVQLKDPRTNTCHKGDFVSHYVTEAHIRKTLLGGSFLRVA</sequence>
<organism evidence="2 3">
    <name type="scientific">Pontibacter silvestris</name>
    <dbReference type="NCBI Taxonomy" id="2305183"/>
    <lineage>
        <taxon>Bacteria</taxon>
        <taxon>Pseudomonadati</taxon>
        <taxon>Bacteroidota</taxon>
        <taxon>Cytophagia</taxon>
        <taxon>Cytophagales</taxon>
        <taxon>Hymenobacteraceae</taxon>
        <taxon>Pontibacter</taxon>
    </lineage>
</organism>
<feature type="transmembrane region" description="Helical" evidence="1">
    <location>
        <begin position="108"/>
        <end position="128"/>
    </location>
</feature>
<keyword evidence="3" id="KW-1185">Reference proteome</keyword>
<keyword evidence="1" id="KW-1133">Transmembrane helix</keyword>
<protein>
    <submittedName>
        <fullName evidence="2">Uncharacterized protein</fullName>
    </submittedName>
</protein>
<gene>
    <name evidence="2" type="ORF">ACFSKU_00220</name>
</gene>
<evidence type="ECO:0000256" key="1">
    <source>
        <dbReference type="SAM" id="Phobius"/>
    </source>
</evidence>
<feature type="transmembrane region" description="Helical" evidence="1">
    <location>
        <begin position="85"/>
        <end position="102"/>
    </location>
</feature>
<proteinExistence type="predicted"/>
<dbReference type="RefSeq" id="WP_229962717.1">
    <property type="nucleotide sequence ID" value="NZ_JAJJWI010000031.1"/>
</dbReference>
<name>A0ABW4WTW9_9BACT</name>
<comment type="caution">
    <text evidence="2">The sequence shown here is derived from an EMBL/GenBank/DDBJ whole genome shotgun (WGS) entry which is preliminary data.</text>
</comment>
<keyword evidence="1" id="KW-0472">Membrane</keyword>
<reference evidence="3" key="1">
    <citation type="journal article" date="2019" name="Int. J. Syst. Evol. Microbiol.">
        <title>The Global Catalogue of Microorganisms (GCM) 10K type strain sequencing project: providing services to taxonomists for standard genome sequencing and annotation.</title>
        <authorList>
            <consortium name="The Broad Institute Genomics Platform"/>
            <consortium name="The Broad Institute Genome Sequencing Center for Infectious Disease"/>
            <person name="Wu L."/>
            <person name="Ma J."/>
        </authorList>
    </citation>
    <scope>NUCLEOTIDE SEQUENCE [LARGE SCALE GENOMIC DNA]</scope>
    <source>
        <strain evidence="3">JCM 16545</strain>
    </source>
</reference>
<accession>A0ABW4WTW9</accession>
<dbReference type="EMBL" id="JBHUHV010000001">
    <property type="protein sequence ID" value="MFD2065292.1"/>
    <property type="molecule type" value="Genomic_DNA"/>
</dbReference>
<evidence type="ECO:0000313" key="2">
    <source>
        <dbReference type="EMBL" id="MFD2065292.1"/>
    </source>
</evidence>
<keyword evidence="1" id="KW-0812">Transmembrane</keyword>